<evidence type="ECO:0000256" key="1">
    <source>
        <dbReference type="ARBA" id="ARBA00022598"/>
    </source>
</evidence>
<organism evidence="6 7">
    <name type="scientific">Nonomuraea ferruginea</name>
    <dbReference type="NCBI Taxonomy" id="46174"/>
    <lineage>
        <taxon>Bacteria</taxon>
        <taxon>Bacillati</taxon>
        <taxon>Actinomycetota</taxon>
        <taxon>Actinomycetes</taxon>
        <taxon>Streptosporangiales</taxon>
        <taxon>Streptosporangiaceae</taxon>
        <taxon>Nonomuraea</taxon>
    </lineage>
</organism>
<dbReference type="HAMAP" id="MF_01609">
    <property type="entry name" value="Glu_cys_ligase_2"/>
    <property type="match status" value="1"/>
</dbReference>
<dbReference type="SUPFAM" id="SSF55931">
    <property type="entry name" value="Glutamine synthetase/guanido kinase"/>
    <property type="match status" value="1"/>
</dbReference>
<protein>
    <recommendedName>
        <fullName evidence="5">Putative glutamate--cysteine ligase 2</fullName>
        <ecNumber evidence="5">6.3.2.2</ecNumber>
    </recommendedName>
    <alternativeName>
        <fullName evidence="5">Gamma-glutamylcysteine synthetase 2</fullName>
        <shortName evidence="5">GCS 2</shortName>
        <shortName evidence="5">Gamma-GCS 2</shortName>
    </alternativeName>
</protein>
<comment type="function">
    <text evidence="5">ATP-dependent carboxylate-amine ligase which exhibits weak glutamate--cysteine ligase activity.</text>
</comment>
<dbReference type="Pfam" id="PF04107">
    <property type="entry name" value="GCS2"/>
    <property type="match status" value="1"/>
</dbReference>
<gene>
    <name evidence="6" type="ORF">OUY24_40005</name>
</gene>
<evidence type="ECO:0000256" key="4">
    <source>
        <dbReference type="ARBA" id="ARBA00048819"/>
    </source>
</evidence>
<comment type="caution">
    <text evidence="6">The sequence shown here is derived from an EMBL/GenBank/DDBJ whole genome shotgun (WGS) entry which is preliminary data.</text>
</comment>
<keyword evidence="1 5" id="KW-0436">Ligase</keyword>
<dbReference type="InterPro" id="IPR050141">
    <property type="entry name" value="GCL_type2/YbdK_subfam"/>
</dbReference>
<evidence type="ECO:0000256" key="5">
    <source>
        <dbReference type="HAMAP-Rule" id="MF_01609"/>
    </source>
</evidence>
<evidence type="ECO:0000256" key="2">
    <source>
        <dbReference type="ARBA" id="ARBA00022741"/>
    </source>
</evidence>
<evidence type="ECO:0000256" key="3">
    <source>
        <dbReference type="ARBA" id="ARBA00022840"/>
    </source>
</evidence>
<dbReference type="PANTHER" id="PTHR36510">
    <property type="entry name" value="GLUTAMATE--CYSTEINE LIGASE 2-RELATED"/>
    <property type="match status" value="1"/>
</dbReference>
<comment type="catalytic activity">
    <reaction evidence="4 5">
        <text>L-cysteine + L-glutamate + ATP = gamma-L-glutamyl-L-cysteine + ADP + phosphate + H(+)</text>
        <dbReference type="Rhea" id="RHEA:13285"/>
        <dbReference type="ChEBI" id="CHEBI:15378"/>
        <dbReference type="ChEBI" id="CHEBI:29985"/>
        <dbReference type="ChEBI" id="CHEBI:30616"/>
        <dbReference type="ChEBI" id="CHEBI:35235"/>
        <dbReference type="ChEBI" id="CHEBI:43474"/>
        <dbReference type="ChEBI" id="CHEBI:58173"/>
        <dbReference type="ChEBI" id="CHEBI:456216"/>
        <dbReference type="EC" id="6.3.2.2"/>
    </reaction>
</comment>
<proteinExistence type="inferred from homology"/>
<comment type="similarity">
    <text evidence="5">Belongs to the glutamate--cysteine ligase type 2 family. YbdK subfamily.</text>
</comment>
<dbReference type="Gene3D" id="3.30.590.20">
    <property type="match status" value="1"/>
</dbReference>
<dbReference type="GO" id="GO:0004357">
    <property type="term" value="F:glutamate-cysteine ligase activity"/>
    <property type="evidence" value="ECO:0007669"/>
    <property type="project" value="UniProtKB-EC"/>
</dbReference>
<dbReference type="RefSeq" id="WP_271280007.1">
    <property type="nucleotide sequence ID" value="NZ_BAABFD010000002.1"/>
</dbReference>
<dbReference type="InterPro" id="IPR006336">
    <property type="entry name" value="GCS2"/>
</dbReference>
<evidence type="ECO:0000313" key="6">
    <source>
        <dbReference type="EMBL" id="MDA0646847.1"/>
    </source>
</evidence>
<name>A0ABT4TBH5_9ACTN</name>
<evidence type="ECO:0000313" key="7">
    <source>
        <dbReference type="Proteomes" id="UP001212498"/>
    </source>
</evidence>
<dbReference type="EC" id="6.3.2.2" evidence="5"/>
<reference evidence="6 7" key="1">
    <citation type="submission" date="2022-11" db="EMBL/GenBank/DDBJ databases">
        <title>Nonomuraea corallina sp. nov., a new species of the genus Nonomuraea isolated from sea side sediment in Thai sea.</title>
        <authorList>
            <person name="Ngamcharungchit C."/>
            <person name="Matsumoto A."/>
            <person name="Suriyachadkun C."/>
            <person name="Panbangred W."/>
            <person name="Inahashi Y."/>
            <person name="Intra B."/>
        </authorList>
    </citation>
    <scope>NUCLEOTIDE SEQUENCE [LARGE SCALE GENOMIC DNA]</scope>
    <source>
        <strain evidence="6 7">DSM 43553</strain>
    </source>
</reference>
<dbReference type="PANTHER" id="PTHR36510:SF1">
    <property type="entry name" value="GLUTAMATE--CYSTEINE LIGASE 2-RELATED"/>
    <property type="match status" value="1"/>
</dbReference>
<dbReference type="InterPro" id="IPR011793">
    <property type="entry name" value="YbdK"/>
</dbReference>
<dbReference type="InterPro" id="IPR014746">
    <property type="entry name" value="Gln_synth/guanido_kin_cat_dom"/>
</dbReference>
<dbReference type="NCBIfam" id="NF010041">
    <property type="entry name" value="PRK13517.1-1"/>
    <property type="match status" value="1"/>
</dbReference>
<keyword evidence="2 5" id="KW-0547">Nucleotide-binding</keyword>
<accession>A0ABT4TBH5</accession>
<dbReference type="Proteomes" id="UP001212498">
    <property type="component" value="Unassembled WGS sequence"/>
</dbReference>
<dbReference type="NCBIfam" id="TIGR02050">
    <property type="entry name" value="gshA_cyan_rel"/>
    <property type="match status" value="1"/>
</dbReference>
<keyword evidence="3 5" id="KW-0067">ATP-binding</keyword>
<keyword evidence="7" id="KW-1185">Reference proteome</keyword>
<dbReference type="EMBL" id="JAPNUD010000231">
    <property type="protein sequence ID" value="MDA0646847.1"/>
    <property type="molecule type" value="Genomic_DNA"/>
</dbReference>
<sequence length="382" mass="42228">MAGDAGSIRVGVEEEFHVVSLDTRRLTGHADLLLEQLPPDRFTHELQRSMVESNSSPFLRLDDLARDLGDLRGRLIGLADEAGLGISAAGSPPLVDMHELKVSPDPRYEQMLSDYQQLTREQLICGTHVHAEVDDPDLAVTVAHRLTPWLPPLLALSASSPYWDGDDTGYASYRSLVWRRWPTAGPIAKYDSAAEYKEMIKELIRSGVISDPGMIYYDIRPSQHVPTVELRICDSCPRLEDIVLIAGLFRALVARELEAVRQGVEREVHLEAVRAATWQAARSGLEGELIDPVGGVPRAAPVVIRRLVEGLRPQLEESADWELVSGLTREALARGSSAARQRQAFARRGRLADVVDLLLAETRACEWNRPLGDSPPYRSAAS</sequence>